<dbReference type="InterPro" id="IPR007642">
    <property type="entry name" value="RNA_pol_Rpb2_2"/>
</dbReference>
<evidence type="ECO:0000256" key="9">
    <source>
        <dbReference type="SAM" id="Coils"/>
    </source>
</evidence>
<dbReference type="NCBIfam" id="TIGR02013">
    <property type="entry name" value="rpoB"/>
    <property type="match status" value="1"/>
</dbReference>
<dbReference type="Gene3D" id="2.40.50.100">
    <property type="match status" value="1"/>
</dbReference>
<dbReference type="EC" id="2.7.7.6" evidence="6 8"/>
<dbReference type="Proteomes" id="UP000271125">
    <property type="component" value="Unassembled WGS sequence"/>
</dbReference>
<dbReference type="GO" id="GO:0006351">
    <property type="term" value="P:DNA-templated transcription"/>
    <property type="evidence" value="ECO:0007669"/>
    <property type="project" value="UniProtKB-UniRule"/>
</dbReference>
<feature type="domain" description="DNA-directed RNA polymerase subunit 2 hybrid-binding" evidence="10">
    <location>
        <begin position="670"/>
        <end position="1179"/>
    </location>
</feature>
<keyword evidence="3 6" id="KW-0548">Nucleotidyltransferase</keyword>
<evidence type="ECO:0000256" key="3">
    <source>
        <dbReference type="ARBA" id="ARBA00022695"/>
    </source>
</evidence>
<dbReference type="GO" id="GO:0003899">
    <property type="term" value="F:DNA-directed RNA polymerase activity"/>
    <property type="evidence" value="ECO:0007669"/>
    <property type="project" value="UniProtKB-UniRule"/>
</dbReference>
<dbReference type="HAMAP" id="MF_01321">
    <property type="entry name" value="RNApol_bact_RpoB"/>
    <property type="match status" value="1"/>
</dbReference>
<evidence type="ECO:0000259" key="13">
    <source>
        <dbReference type="Pfam" id="PF04563"/>
    </source>
</evidence>
<dbReference type="InterPro" id="IPR019462">
    <property type="entry name" value="DNA-dir_RNA_pol_bsu_external_1"/>
</dbReference>
<dbReference type="SUPFAM" id="SSF64484">
    <property type="entry name" value="beta and beta-prime subunits of DNA dependent RNA-polymerase"/>
    <property type="match status" value="1"/>
</dbReference>
<feature type="coiled-coil region" evidence="9">
    <location>
        <begin position="896"/>
        <end position="923"/>
    </location>
</feature>
<dbReference type="Gene3D" id="3.90.1110.10">
    <property type="entry name" value="RNA polymerase Rpb2, domain 2"/>
    <property type="match status" value="2"/>
</dbReference>
<dbReference type="PANTHER" id="PTHR20856">
    <property type="entry name" value="DNA-DIRECTED RNA POLYMERASE I SUBUNIT 2"/>
    <property type="match status" value="1"/>
</dbReference>
<keyword evidence="2 6" id="KW-0808">Transferase</keyword>
<dbReference type="EMBL" id="QNBD01000049">
    <property type="protein sequence ID" value="RKX72106.1"/>
    <property type="molecule type" value="Genomic_DNA"/>
</dbReference>
<dbReference type="InterPro" id="IPR010243">
    <property type="entry name" value="RNA_pol_bsu_bac"/>
</dbReference>
<feature type="domain" description="RNA polymerase Rpb2" evidence="11">
    <location>
        <begin position="1181"/>
        <end position="1256"/>
    </location>
</feature>
<dbReference type="InterPro" id="IPR007644">
    <property type="entry name" value="RNA_pol_bsu_protrusion"/>
</dbReference>
<dbReference type="InterPro" id="IPR007641">
    <property type="entry name" value="RNA_pol_Rpb2_7"/>
</dbReference>
<evidence type="ECO:0000259" key="15">
    <source>
        <dbReference type="Pfam" id="PF10385"/>
    </source>
</evidence>
<comment type="caution">
    <text evidence="16">The sequence shown here is derived from an EMBL/GenBank/DDBJ whole genome shotgun (WGS) entry which is preliminary data.</text>
</comment>
<dbReference type="Gene3D" id="2.40.270.10">
    <property type="entry name" value="DNA-directed RNA polymerase, subunit 2, domain 6"/>
    <property type="match status" value="3"/>
</dbReference>
<dbReference type="InterPro" id="IPR007121">
    <property type="entry name" value="RNA_pol_bsu_CS"/>
</dbReference>
<dbReference type="InterPro" id="IPR014724">
    <property type="entry name" value="RNA_pol_RPB2_OB-fold"/>
</dbReference>
<evidence type="ECO:0000256" key="7">
    <source>
        <dbReference type="RuleBase" id="RU000434"/>
    </source>
</evidence>
<feature type="domain" description="RNA polymerase beta subunit protrusion" evidence="13">
    <location>
        <begin position="20"/>
        <end position="450"/>
    </location>
</feature>
<reference evidence="16 17" key="1">
    <citation type="submission" date="2018-06" db="EMBL/GenBank/DDBJ databases">
        <title>Extensive metabolic versatility and redundancy in microbially diverse, dynamic hydrothermal sediments.</title>
        <authorList>
            <person name="Dombrowski N."/>
            <person name="Teske A."/>
            <person name="Baker B.J."/>
        </authorList>
    </citation>
    <scope>NUCLEOTIDE SEQUENCE [LARGE SCALE GENOMIC DNA]</scope>
    <source>
        <strain evidence="16">B10_G13</strain>
    </source>
</reference>
<dbReference type="Gene3D" id="2.30.150.10">
    <property type="entry name" value="DNA-directed RNA polymerase, beta subunit, external 1 domain"/>
    <property type="match status" value="1"/>
</dbReference>
<evidence type="ECO:0000259" key="10">
    <source>
        <dbReference type="Pfam" id="PF00562"/>
    </source>
</evidence>
<feature type="domain" description="DNA-directed RNA polymerase beta subunit external 1" evidence="15">
    <location>
        <begin position="542"/>
        <end position="606"/>
    </location>
</feature>
<evidence type="ECO:0000256" key="2">
    <source>
        <dbReference type="ARBA" id="ARBA00022679"/>
    </source>
</evidence>
<dbReference type="Gene3D" id="3.90.1800.10">
    <property type="entry name" value="RNA polymerase alpha subunit dimerisation domain"/>
    <property type="match status" value="1"/>
</dbReference>
<dbReference type="InterPro" id="IPR037034">
    <property type="entry name" value="RNA_pol_Rpb2_2_sf"/>
</dbReference>
<keyword evidence="4 6" id="KW-0804">Transcription</keyword>
<feature type="domain" description="RNA polymerase Rpb2" evidence="14">
    <location>
        <begin position="464"/>
        <end position="532"/>
    </location>
</feature>
<evidence type="ECO:0000256" key="6">
    <source>
        <dbReference type="HAMAP-Rule" id="MF_01321"/>
    </source>
</evidence>
<evidence type="ECO:0000259" key="11">
    <source>
        <dbReference type="Pfam" id="PF04560"/>
    </source>
</evidence>
<evidence type="ECO:0000313" key="17">
    <source>
        <dbReference type="Proteomes" id="UP000271125"/>
    </source>
</evidence>
<protein>
    <recommendedName>
        <fullName evidence="6 8">DNA-directed RNA polymerase subunit beta</fullName>
        <shortName evidence="6">RNAP subunit beta</shortName>
        <ecNumber evidence="6 8">2.7.7.6</ecNumber>
    </recommendedName>
    <alternativeName>
        <fullName evidence="6">RNA polymerase subunit beta</fullName>
    </alternativeName>
    <alternativeName>
        <fullName evidence="6">Transcriptase subunit beta</fullName>
    </alternativeName>
</protein>
<dbReference type="InterPro" id="IPR037033">
    <property type="entry name" value="DNA-dir_RNAP_su2_hyb_sf"/>
</dbReference>
<dbReference type="CDD" id="cd00653">
    <property type="entry name" value="RNA_pol_B_RPB2"/>
    <property type="match status" value="1"/>
</dbReference>
<dbReference type="GO" id="GO:0032549">
    <property type="term" value="F:ribonucleoside binding"/>
    <property type="evidence" value="ECO:0007669"/>
    <property type="project" value="InterPro"/>
</dbReference>
<sequence>MNNERVNFTKLGCNIPYTNLLGVQIDSYREFLQPDISPEKRENKGLELVLRKSFPIEDIYGRFILSYKYYRLGKPKYNYLKAQEKGVNYSVPLYLTIQLTINEQQGDKMVHRNTIEQEIYFGDVPMMTENGSFIINGVERIVINQIHRAPGLFFKESGTIGDQTLYVGQIIPYKGAWIELGINKKDIIYINLDRKKSFPISILLKALGYETNEKILSLFFKDEKIKLKLKESDYSDSPLLGRIISKDIINEETGEIIEPAARRITPEVLFRLKSNDIKIISLIEEREDDNQRDITLIVNTLRKDGVSDQEEAAKKIYFMLKGSTAANKEISLQYIKNTYFDAMRYDLAEIGRYKINKKLKSDHIKEYTLTPEDIINIIKYFFRLQRDDVDAKVDDIDSLASRRVKRVGELLQNQFAIALAKASKVIKEKMLLKDIETISPKDLVNARFISSIILNFFTTSQLSQFLEQVNPLSELTHKRRISALGPGGLTRETAGFEVRDVHYSHYGRICPIETPEGQNIGVIVSLASLARVNKMGLIETPYRKVIKGKVSNEIEYLDTDAEEEVKIAQANALLKPNGEFEQDHVLARWRGYFPRTKIDEISYMDVTPAQLVSIAATVMPFLEHDDANRALMGSNMQRQSVPLIRPEAPIVGTGMEKTIAKDSKAAIFTRRSGTVIKVTSKEIVIEPDDIDKDSFEIDKYDRYALVFMKRTNQNTSIIQLPKVEEGQHVEKNELIVDGQSVENGELALGKNILVAFMPWYGYNFEDAIIISERLVRDDVFASIHIQEFETEIRETKLGPEELTMEIPNVSNEAVMHLSENGIVQIGTEVGPEDILVGKVSPKGESELTPEERLLRAIFKEKAADVRDTSKRVPPGVHGIVVDTQILSRSSKSLRSKSKLKREIEVIKKDKQREENKYNREAKNILINLLDGKTIKKPIKDKYGAVLLKDGQKITEKHIAKWDLSIIEIKKGFVQRVDKKAILIIDRYNEIIESINSETDAQIEKLEIGDDLPYGTLQRVKVFIAQKRNLQVGDKMAGRHGNKGVISKIVPLEDLPYLPDGTPVDIILNPLGVPSRMNVGQILETHLGWAGKVLGIKFATPVFEGAEIDEIKDYLKKAELPLDGKMPIYDGHTGELIDDKVTVGYIYMMKLIHMVEDKIHARSTGPYSLITQQPLGGKAQFGGQRFGEMEVWALEAYGAAYTLQEMLTVKSDDVPGRTRLYESIIKGENSPEPGLPASFNVLLKELNGLSIDIELQKEGELT</sequence>
<evidence type="ECO:0000256" key="5">
    <source>
        <dbReference type="ARBA" id="ARBA00048552"/>
    </source>
</evidence>
<comment type="subunit">
    <text evidence="6 8">The RNAP catalytic core consists of 2 alpha, 1 beta, 1 beta' and 1 omega subunit. When a sigma factor is associated with the core the holoenzyme is formed, which can initiate transcription.</text>
</comment>
<proteinExistence type="inferred from homology"/>
<dbReference type="FunFam" id="3.90.1800.10:FF:000001">
    <property type="entry name" value="DNA-directed RNA polymerase subunit beta"/>
    <property type="match status" value="1"/>
</dbReference>
<dbReference type="Pfam" id="PF10385">
    <property type="entry name" value="RNA_pol_Rpb2_45"/>
    <property type="match status" value="1"/>
</dbReference>
<accession>A0A660SPU3</accession>
<evidence type="ECO:0000256" key="1">
    <source>
        <dbReference type="ARBA" id="ARBA00022478"/>
    </source>
</evidence>
<dbReference type="InterPro" id="IPR007645">
    <property type="entry name" value="RNA_pol_Rpb2_3"/>
</dbReference>
<dbReference type="Pfam" id="PF00562">
    <property type="entry name" value="RNA_pol_Rpb2_6"/>
    <property type="match status" value="1"/>
</dbReference>
<evidence type="ECO:0000313" key="16">
    <source>
        <dbReference type="EMBL" id="RKX72106.1"/>
    </source>
</evidence>
<feature type="domain" description="RNA polymerase Rpb2" evidence="12">
    <location>
        <begin position="163"/>
        <end position="234"/>
    </location>
</feature>
<feature type="domain" description="RNA polymerase Rpb2" evidence="12">
    <location>
        <begin position="275"/>
        <end position="405"/>
    </location>
</feature>
<dbReference type="InterPro" id="IPR007120">
    <property type="entry name" value="DNA-dir_RNAP_su2_dom"/>
</dbReference>
<evidence type="ECO:0000259" key="14">
    <source>
        <dbReference type="Pfam" id="PF04565"/>
    </source>
</evidence>
<dbReference type="InterPro" id="IPR015712">
    <property type="entry name" value="DNA-dir_RNA_pol_su2"/>
</dbReference>
<dbReference type="Pfam" id="PF04565">
    <property type="entry name" value="RNA_pol_Rpb2_3"/>
    <property type="match status" value="1"/>
</dbReference>
<name>A0A660SPU3_UNCT6</name>
<comment type="catalytic activity">
    <reaction evidence="5 6 8">
        <text>RNA(n) + a ribonucleoside 5'-triphosphate = RNA(n+1) + diphosphate</text>
        <dbReference type="Rhea" id="RHEA:21248"/>
        <dbReference type="Rhea" id="RHEA-COMP:14527"/>
        <dbReference type="Rhea" id="RHEA-COMP:17342"/>
        <dbReference type="ChEBI" id="CHEBI:33019"/>
        <dbReference type="ChEBI" id="CHEBI:61557"/>
        <dbReference type="ChEBI" id="CHEBI:140395"/>
        <dbReference type="EC" id="2.7.7.6"/>
    </reaction>
</comment>
<evidence type="ECO:0000256" key="4">
    <source>
        <dbReference type="ARBA" id="ARBA00023163"/>
    </source>
</evidence>
<dbReference type="GO" id="GO:0000428">
    <property type="term" value="C:DNA-directed RNA polymerase complex"/>
    <property type="evidence" value="ECO:0007669"/>
    <property type="project" value="UniProtKB-KW"/>
</dbReference>
<dbReference type="Gene3D" id="2.40.50.150">
    <property type="match status" value="1"/>
</dbReference>
<dbReference type="InterPro" id="IPR042107">
    <property type="entry name" value="DNA-dir_RNA_pol_bsu_ext_1_sf"/>
</dbReference>
<dbReference type="Gene3D" id="3.90.1100.10">
    <property type="match status" value="2"/>
</dbReference>
<dbReference type="AlphaFoldDB" id="A0A660SPU3"/>
<dbReference type="NCBIfam" id="NF001616">
    <property type="entry name" value="PRK00405.1"/>
    <property type="match status" value="1"/>
</dbReference>
<keyword evidence="9" id="KW-0175">Coiled coil</keyword>
<gene>
    <name evidence="6 16" type="primary">rpoB</name>
    <name evidence="16" type="ORF">DRP43_01545</name>
</gene>
<evidence type="ECO:0000259" key="12">
    <source>
        <dbReference type="Pfam" id="PF04561"/>
    </source>
</evidence>
<evidence type="ECO:0000256" key="8">
    <source>
        <dbReference type="RuleBase" id="RU363031"/>
    </source>
</evidence>
<dbReference type="Pfam" id="PF04563">
    <property type="entry name" value="RNA_pol_Rpb2_1"/>
    <property type="match status" value="1"/>
</dbReference>
<organism evidence="16 17">
    <name type="scientific">candidate division TA06 bacterium</name>
    <dbReference type="NCBI Taxonomy" id="2250710"/>
    <lineage>
        <taxon>Bacteria</taxon>
        <taxon>Bacteria division TA06</taxon>
    </lineage>
</organism>
<dbReference type="PROSITE" id="PS01166">
    <property type="entry name" value="RNA_POL_BETA"/>
    <property type="match status" value="1"/>
</dbReference>
<dbReference type="Pfam" id="PF04561">
    <property type="entry name" value="RNA_pol_Rpb2_2"/>
    <property type="match status" value="2"/>
</dbReference>
<dbReference type="GO" id="GO:0003677">
    <property type="term" value="F:DNA binding"/>
    <property type="evidence" value="ECO:0007669"/>
    <property type="project" value="UniProtKB-UniRule"/>
</dbReference>
<keyword evidence="1 6" id="KW-0240">DNA-directed RNA polymerase</keyword>
<comment type="function">
    <text evidence="6 8">DNA-dependent RNA polymerase catalyzes the transcription of DNA into RNA using the four ribonucleoside triphosphates as substrates.</text>
</comment>
<dbReference type="Pfam" id="PF04560">
    <property type="entry name" value="RNA_pol_Rpb2_7"/>
    <property type="match status" value="1"/>
</dbReference>
<comment type="similarity">
    <text evidence="6 7">Belongs to the RNA polymerase beta chain family.</text>
</comment>